<evidence type="ECO:0000256" key="4">
    <source>
        <dbReference type="ARBA" id="ARBA00023136"/>
    </source>
</evidence>
<gene>
    <name evidence="7" type="ORF">EV695_1964</name>
</gene>
<evidence type="ECO:0000313" key="8">
    <source>
        <dbReference type="Proteomes" id="UP000294887"/>
    </source>
</evidence>
<evidence type="ECO:0000313" key="7">
    <source>
        <dbReference type="EMBL" id="TCJ87454.1"/>
    </source>
</evidence>
<feature type="transmembrane region" description="Helical" evidence="5">
    <location>
        <begin position="12"/>
        <end position="31"/>
    </location>
</feature>
<keyword evidence="4 5" id="KW-0472">Membrane</keyword>
<evidence type="ECO:0000256" key="1">
    <source>
        <dbReference type="ARBA" id="ARBA00004370"/>
    </source>
</evidence>
<dbReference type="Pfam" id="PF04116">
    <property type="entry name" value="FA_hydroxylase"/>
    <property type="match status" value="1"/>
</dbReference>
<organism evidence="7 8">
    <name type="scientific">Cocleimonas flava</name>
    <dbReference type="NCBI Taxonomy" id="634765"/>
    <lineage>
        <taxon>Bacteria</taxon>
        <taxon>Pseudomonadati</taxon>
        <taxon>Pseudomonadota</taxon>
        <taxon>Gammaproteobacteria</taxon>
        <taxon>Thiotrichales</taxon>
        <taxon>Thiotrichaceae</taxon>
        <taxon>Cocleimonas</taxon>
    </lineage>
</organism>
<dbReference type="InterPro" id="IPR006694">
    <property type="entry name" value="Fatty_acid_hydroxylase"/>
</dbReference>
<keyword evidence="3 5" id="KW-1133">Transmembrane helix</keyword>
<evidence type="ECO:0000256" key="2">
    <source>
        <dbReference type="ARBA" id="ARBA00022692"/>
    </source>
</evidence>
<dbReference type="GO" id="GO:0005506">
    <property type="term" value="F:iron ion binding"/>
    <property type="evidence" value="ECO:0007669"/>
    <property type="project" value="InterPro"/>
</dbReference>
<reference evidence="7 8" key="1">
    <citation type="submission" date="2019-03" db="EMBL/GenBank/DDBJ databases">
        <title>Genomic Encyclopedia of Type Strains, Phase IV (KMG-IV): sequencing the most valuable type-strain genomes for metagenomic binning, comparative biology and taxonomic classification.</title>
        <authorList>
            <person name="Goeker M."/>
        </authorList>
    </citation>
    <scope>NUCLEOTIDE SEQUENCE [LARGE SCALE GENOMIC DNA]</scope>
    <source>
        <strain evidence="7 8">DSM 24830</strain>
    </source>
</reference>
<keyword evidence="2 5" id="KW-0812">Transmembrane</keyword>
<dbReference type="AlphaFoldDB" id="A0A4R1F4F8"/>
<comment type="subcellular location">
    <subcellularLocation>
        <location evidence="1">Membrane</location>
    </subcellularLocation>
</comment>
<feature type="transmembrane region" description="Helical" evidence="5">
    <location>
        <begin position="82"/>
        <end position="103"/>
    </location>
</feature>
<name>A0A4R1F4F8_9GAMM</name>
<dbReference type="EMBL" id="SMFQ01000003">
    <property type="protein sequence ID" value="TCJ87454.1"/>
    <property type="molecule type" value="Genomic_DNA"/>
</dbReference>
<dbReference type="PANTHER" id="PTHR11863">
    <property type="entry name" value="STEROL DESATURASE"/>
    <property type="match status" value="1"/>
</dbReference>
<accession>A0A4R1F4F8</accession>
<dbReference type="InterPro" id="IPR050307">
    <property type="entry name" value="Sterol_Desaturase_Related"/>
</dbReference>
<keyword evidence="8" id="KW-1185">Reference proteome</keyword>
<dbReference type="GO" id="GO:0016491">
    <property type="term" value="F:oxidoreductase activity"/>
    <property type="evidence" value="ECO:0007669"/>
    <property type="project" value="InterPro"/>
</dbReference>
<feature type="transmembrane region" description="Helical" evidence="5">
    <location>
        <begin position="51"/>
        <end position="70"/>
    </location>
</feature>
<protein>
    <submittedName>
        <fullName evidence="7">Sterol desaturase/sphingolipid hydroxylase (Fatty acid hydroxylase superfamily)</fullName>
    </submittedName>
</protein>
<dbReference type="Proteomes" id="UP000294887">
    <property type="component" value="Unassembled WGS sequence"/>
</dbReference>
<sequence>MINFIKNNYFELQFAALFGGIFLVYILEGYFPRRRSDTNQTNRWVSNISLAIFNHFLILFYTFNLALILNQFQPDSPLLRHFGFSDIASLFVLLFAFEFTSYWSHRAFHKFPILWRIHSVHHSDTEIDVTTGVRHHPFEPLIINTIIVTPMVMLLGAPVISIILFNFVRTIIVLTSHSNLIIPKRLDKVVRLFVTTPDYHRMHHSSDRRYTDSNFCIVFPIFDYVFGTATKKPYEEIPNMQIGLEQLRSNEDQRIDQLIMRPFTYNRNPIKRSL</sequence>
<dbReference type="GO" id="GO:0008610">
    <property type="term" value="P:lipid biosynthetic process"/>
    <property type="evidence" value="ECO:0007669"/>
    <property type="project" value="InterPro"/>
</dbReference>
<feature type="transmembrane region" description="Helical" evidence="5">
    <location>
        <begin position="141"/>
        <end position="168"/>
    </location>
</feature>
<evidence type="ECO:0000256" key="3">
    <source>
        <dbReference type="ARBA" id="ARBA00022989"/>
    </source>
</evidence>
<dbReference type="RefSeq" id="WP_165874671.1">
    <property type="nucleotide sequence ID" value="NZ_BAAAFU010000004.1"/>
</dbReference>
<proteinExistence type="predicted"/>
<dbReference type="GO" id="GO:0016020">
    <property type="term" value="C:membrane"/>
    <property type="evidence" value="ECO:0007669"/>
    <property type="project" value="UniProtKB-SubCell"/>
</dbReference>
<comment type="caution">
    <text evidence="7">The sequence shown here is derived from an EMBL/GenBank/DDBJ whole genome shotgun (WGS) entry which is preliminary data.</text>
</comment>
<evidence type="ECO:0000259" key="6">
    <source>
        <dbReference type="Pfam" id="PF04116"/>
    </source>
</evidence>
<evidence type="ECO:0000256" key="5">
    <source>
        <dbReference type="SAM" id="Phobius"/>
    </source>
</evidence>
<feature type="domain" description="Fatty acid hydroxylase" evidence="6">
    <location>
        <begin position="91"/>
        <end position="228"/>
    </location>
</feature>